<protein>
    <submittedName>
        <fullName evidence="2">Carboxymuconolactone decarboxylase family protein</fullName>
    </submittedName>
</protein>
<dbReference type="InterPro" id="IPR029032">
    <property type="entry name" value="AhpD-like"/>
</dbReference>
<dbReference type="SUPFAM" id="SSF69118">
    <property type="entry name" value="AhpD-like"/>
    <property type="match status" value="1"/>
</dbReference>
<dbReference type="Pfam" id="PF02627">
    <property type="entry name" value="CMD"/>
    <property type="match status" value="1"/>
</dbReference>
<dbReference type="RefSeq" id="WP_142706039.1">
    <property type="nucleotide sequence ID" value="NZ_VIRS01000013.1"/>
</dbReference>
<comment type="caution">
    <text evidence="2">The sequence shown here is derived from an EMBL/GenBank/DDBJ whole genome shotgun (WGS) entry which is preliminary data.</text>
</comment>
<keyword evidence="3" id="KW-1185">Reference proteome</keyword>
<gene>
    <name evidence="2" type="ORF">FL583_19055</name>
</gene>
<dbReference type="PANTHER" id="PTHR34846:SF5">
    <property type="entry name" value="CARBOXYMUCONOLACTONE DECARBOXYLASE-LIKE DOMAIN-CONTAINING PROTEIN"/>
    <property type="match status" value="1"/>
</dbReference>
<reference evidence="2 3" key="1">
    <citation type="submission" date="2019-07" db="EMBL/GenBank/DDBJ databases">
        <title>Cryptosporangium phraense sp. nov., isolated from plant litter.</title>
        <authorList>
            <person name="Suriyachadkun C."/>
        </authorList>
    </citation>
    <scope>NUCLEOTIDE SEQUENCE [LARGE SCALE GENOMIC DNA]</scope>
    <source>
        <strain evidence="2 3">A-T 5661</strain>
    </source>
</reference>
<dbReference type="GO" id="GO:0051920">
    <property type="term" value="F:peroxiredoxin activity"/>
    <property type="evidence" value="ECO:0007669"/>
    <property type="project" value="InterPro"/>
</dbReference>
<evidence type="ECO:0000313" key="3">
    <source>
        <dbReference type="Proteomes" id="UP000317982"/>
    </source>
</evidence>
<evidence type="ECO:0000313" key="2">
    <source>
        <dbReference type="EMBL" id="TQS43341.1"/>
    </source>
</evidence>
<accession>A0A545AQ06</accession>
<dbReference type="PANTHER" id="PTHR34846">
    <property type="entry name" value="4-CARBOXYMUCONOLACTONE DECARBOXYLASE FAMILY PROTEIN (AFU_ORTHOLOGUE AFUA_6G11590)"/>
    <property type="match status" value="1"/>
</dbReference>
<dbReference type="OrthoDB" id="4704294at2"/>
<dbReference type="InterPro" id="IPR003779">
    <property type="entry name" value="CMD-like"/>
</dbReference>
<dbReference type="Gene3D" id="1.20.1290.10">
    <property type="entry name" value="AhpD-like"/>
    <property type="match status" value="1"/>
</dbReference>
<dbReference type="AlphaFoldDB" id="A0A545AQ06"/>
<sequence length="189" mass="20365">MSTLTPVPREDWSPDLTEFIASFRANVGAGRSEAGRASGANLLGTLAHHPALTQAFLTFNGHVLYGTTLTPRQRELLVLRVAHRRRSDYEWAQHVLLGRAAGLTDDEIAAVASDPVSLGALDRVLLVAADELLVEGALSGETWKALSADLDDRQIMDVVFTVGTYALVAMALRSFGVEPEPELVPHLPS</sequence>
<organism evidence="2 3">
    <name type="scientific">Cryptosporangium phraense</name>
    <dbReference type="NCBI Taxonomy" id="2593070"/>
    <lineage>
        <taxon>Bacteria</taxon>
        <taxon>Bacillati</taxon>
        <taxon>Actinomycetota</taxon>
        <taxon>Actinomycetes</taxon>
        <taxon>Cryptosporangiales</taxon>
        <taxon>Cryptosporangiaceae</taxon>
        <taxon>Cryptosporangium</taxon>
    </lineage>
</organism>
<dbReference type="Proteomes" id="UP000317982">
    <property type="component" value="Unassembled WGS sequence"/>
</dbReference>
<feature type="domain" description="Carboxymuconolactone decarboxylase-like" evidence="1">
    <location>
        <begin position="50"/>
        <end position="125"/>
    </location>
</feature>
<name>A0A545AQ06_9ACTN</name>
<proteinExistence type="predicted"/>
<dbReference type="EMBL" id="VIRS01000013">
    <property type="protein sequence ID" value="TQS43341.1"/>
    <property type="molecule type" value="Genomic_DNA"/>
</dbReference>
<dbReference type="InParanoid" id="A0A545AQ06"/>
<evidence type="ECO:0000259" key="1">
    <source>
        <dbReference type="Pfam" id="PF02627"/>
    </source>
</evidence>